<evidence type="ECO:0000256" key="2">
    <source>
        <dbReference type="SAM" id="SignalP"/>
    </source>
</evidence>
<feature type="signal peptide" evidence="2">
    <location>
        <begin position="1"/>
        <end position="18"/>
    </location>
</feature>
<keyword evidence="4" id="KW-1185">Reference proteome</keyword>
<organism evidence="3 4">
    <name type="scientific">Segetibacter aerophilus</name>
    <dbReference type="NCBI Taxonomy" id="670293"/>
    <lineage>
        <taxon>Bacteria</taxon>
        <taxon>Pseudomonadati</taxon>
        <taxon>Bacteroidota</taxon>
        <taxon>Chitinophagia</taxon>
        <taxon>Chitinophagales</taxon>
        <taxon>Chitinophagaceae</taxon>
        <taxon>Segetibacter</taxon>
    </lineage>
</organism>
<dbReference type="RefSeq" id="WP_147203851.1">
    <property type="nucleotide sequence ID" value="NZ_BJYT01000007.1"/>
</dbReference>
<keyword evidence="2" id="KW-0732">Signal</keyword>
<dbReference type="InterPro" id="IPR011990">
    <property type="entry name" value="TPR-like_helical_dom_sf"/>
</dbReference>
<evidence type="ECO:0000313" key="4">
    <source>
        <dbReference type="Proteomes" id="UP000321513"/>
    </source>
</evidence>
<name>A0A512BCP3_9BACT</name>
<dbReference type="EMBL" id="BJYT01000007">
    <property type="protein sequence ID" value="GEO09740.1"/>
    <property type="molecule type" value="Genomic_DNA"/>
</dbReference>
<evidence type="ECO:0000256" key="1">
    <source>
        <dbReference type="PROSITE-ProRule" id="PRU00339"/>
    </source>
</evidence>
<dbReference type="PROSITE" id="PS50005">
    <property type="entry name" value="TPR"/>
    <property type="match status" value="1"/>
</dbReference>
<feature type="repeat" description="TPR" evidence="1">
    <location>
        <begin position="24"/>
        <end position="57"/>
    </location>
</feature>
<evidence type="ECO:0000313" key="3">
    <source>
        <dbReference type="EMBL" id="GEO09740.1"/>
    </source>
</evidence>
<dbReference type="OrthoDB" id="793001at2"/>
<feature type="chain" id="PRO_5021853384" evidence="2">
    <location>
        <begin position="19"/>
        <end position="343"/>
    </location>
</feature>
<dbReference type="Proteomes" id="UP000321513">
    <property type="component" value="Unassembled WGS sequence"/>
</dbReference>
<dbReference type="Gene3D" id="1.25.40.10">
    <property type="entry name" value="Tetratricopeptide repeat domain"/>
    <property type="match status" value="1"/>
</dbReference>
<sequence length="343" mass="39996">MKKILCALFLFTASFTYAQSEQDIDKLHETAQTFLRQGDHENAILVLTKAQQMQPNNLQINKDLLFAYYVKRDFAKAMEIGRPLVARADADVQSFQMLGLTFKSVAEDKEAEKLYKTGLTKFPNEGILYSEYGDLIANKEPERAQKLWEKGIEVDPNHSSNYFFLSRQYSQKGDIVWSILYAEMFLNMESFTARSTEMKNLLLDQYKKFFIVGYKPPVDPDPKKKKKPTILFPSAVAETLNMQQAQVAYGVTPETLTVIRTRFILDWYNKYASTFPFKLFEHQRQLLQEGMFEAYNFWLFGPAANLKTYQTWQQFHQAELNSFLAFIRSKVFKIPEGQQYHPM</sequence>
<keyword evidence="1" id="KW-0802">TPR repeat</keyword>
<protein>
    <submittedName>
        <fullName evidence="3">Uncharacterized protein</fullName>
    </submittedName>
</protein>
<dbReference type="SUPFAM" id="SSF48452">
    <property type="entry name" value="TPR-like"/>
    <property type="match status" value="1"/>
</dbReference>
<accession>A0A512BCP3</accession>
<reference evidence="3 4" key="1">
    <citation type="submission" date="2019-07" db="EMBL/GenBank/DDBJ databases">
        <title>Whole genome shotgun sequence of Segetibacter aerophilus NBRC 106135.</title>
        <authorList>
            <person name="Hosoyama A."/>
            <person name="Uohara A."/>
            <person name="Ohji S."/>
            <person name="Ichikawa N."/>
        </authorList>
    </citation>
    <scope>NUCLEOTIDE SEQUENCE [LARGE SCALE GENOMIC DNA]</scope>
    <source>
        <strain evidence="3 4">NBRC 106135</strain>
    </source>
</reference>
<gene>
    <name evidence="3" type="ORF">SAE01_22360</name>
</gene>
<proteinExistence type="predicted"/>
<dbReference type="InterPro" id="IPR019734">
    <property type="entry name" value="TPR_rpt"/>
</dbReference>
<dbReference type="AlphaFoldDB" id="A0A512BCP3"/>
<comment type="caution">
    <text evidence="3">The sequence shown here is derived from an EMBL/GenBank/DDBJ whole genome shotgun (WGS) entry which is preliminary data.</text>
</comment>